<dbReference type="AlphaFoldDB" id="A0A098LHZ1"/>
<evidence type="ECO:0000313" key="2">
    <source>
        <dbReference type="Proteomes" id="UP000030185"/>
    </source>
</evidence>
<dbReference type="OrthoDB" id="1495814at2"/>
<keyword evidence="2" id="KW-1185">Reference proteome</keyword>
<protein>
    <submittedName>
        <fullName evidence="1">Uncharacterized protein</fullName>
    </submittedName>
</protein>
<proteinExistence type="predicted"/>
<gene>
    <name evidence="1" type="ORF">MYP_3298</name>
</gene>
<reference evidence="1 2" key="1">
    <citation type="submission" date="2014-09" db="EMBL/GenBank/DDBJ databases">
        <title>Sporocytophaga myxococcoides PG-01 genome sequencing.</title>
        <authorList>
            <person name="Liu L."/>
            <person name="Gao P.J."/>
            <person name="Chen G.J."/>
            <person name="Wang L.S."/>
        </authorList>
    </citation>
    <scope>NUCLEOTIDE SEQUENCE [LARGE SCALE GENOMIC DNA]</scope>
    <source>
        <strain evidence="1 2">PG-01</strain>
    </source>
</reference>
<dbReference type="EMBL" id="BBLT01000006">
    <property type="protein sequence ID" value="GAL86069.1"/>
    <property type="molecule type" value="Genomic_DNA"/>
</dbReference>
<name>A0A098LHZ1_9BACT</name>
<dbReference type="STRING" id="153721.MYP_3298"/>
<comment type="caution">
    <text evidence="1">The sequence shown here is derived from an EMBL/GenBank/DDBJ whole genome shotgun (WGS) entry which is preliminary data.</text>
</comment>
<dbReference type="RefSeq" id="WP_045465251.1">
    <property type="nucleotide sequence ID" value="NZ_BBLT01000006.1"/>
</dbReference>
<sequence length="124" mass="14694">MNKGEIYKLKNEFRKFYSPACYNHPFVYWEDQHADYTGIMLTTSNNPVFKNIELKQEHFRIGFKIGFGKSLSTRSYIAPLYLLKDVKYEHLDKVGELSNDGITFITNILNTLEYTDWKTYMKLT</sequence>
<evidence type="ECO:0000313" key="1">
    <source>
        <dbReference type="EMBL" id="GAL86069.1"/>
    </source>
</evidence>
<organism evidence="1 2">
    <name type="scientific">Sporocytophaga myxococcoides</name>
    <dbReference type="NCBI Taxonomy" id="153721"/>
    <lineage>
        <taxon>Bacteria</taxon>
        <taxon>Pseudomonadati</taxon>
        <taxon>Bacteroidota</taxon>
        <taxon>Cytophagia</taxon>
        <taxon>Cytophagales</taxon>
        <taxon>Cytophagaceae</taxon>
        <taxon>Sporocytophaga</taxon>
    </lineage>
</organism>
<dbReference type="Proteomes" id="UP000030185">
    <property type="component" value="Unassembled WGS sequence"/>
</dbReference>
<accession>A0A098LHZ1</accession>